<dbReference type="Proteomes" id="UP000782554">
    <property type="component" value="Unassembled WGS sequence"/>
</dbReference>
<keyword evidence="2" id="KW-1185">Reference proteome</keyword>
<dbReference type="Pfam" id="PF12686">
    <property type="entry name" value="DUF3800"/>
    <property type="match status" value="1"/>
</dbReference>
<reference evidence="1 2" key="1">
    <citation type="submission" date="2021-08" db="EMBL/GenBank/DDBJ databases">
        <title>Comparative Genomics Analysis of the Genus Qipengyuania Reveals Extensive Genetic Diversity and Metabolic Versatility, Including the Description of Fifteen Novel Species.</title>
        <authorList>
            <person name="Liu Y."/>
        </authorList>
    </citation>
    <scope>NUCLEOTIDE SEQUENCE [LARGE SCALE GENOMIC DNA]</scope>
    <source>
        <strain evidence="1 2">YG27</strain>
    </source>
</reference>
<sequence>MHLVYIDDSYEKPRQIYSAVAIPANRWAACFAEIKAWRRKLKESDGILITKEFHATSFCAGRGRLGPQVVGKYRRSLIFREALELLNGMEGVKVFNVCRSSNLDWAMERLLTRINKTMQTWDSHAVLMFDEGKEAEITRLLRRMGAFNPVPVYVAPGVTELRNLKLDRILEDPVFKDSERSYFVQMADFVAYSLLRKEQPLASKNAYGYHECFDILTDVAAREASLSDPMGVIR</sequence>
<evidence type="ECO:0000313" key="1">
    <source>
        <dbReference type="EMBL" id="MBX7499922.1"/>
    </source>
</evidence>
<dbReference type="RefSeq" id="WP_221599812.1">
    <property type="nucleotide sequence ID" value="NZ_JAIGNU010000001.1"/>
</dbReference>
<name>A0ABS7JQK6_9SPHN</name>
<organism evidence="1 2">
    <name type="scientific">Qipengyuania mesophila</name>
    <dbReference type="NCBI Taxonomy" id="2867246"/>
    <lineage>
        <taxon>Bacteria</taxon>
        <taxon>Pseudomonadati</taxon>
        <taxon>Pseudomonadota</taxon>
        <taxon>Alphaproteobacteria</taxon>
        <taxon>Sphingomonadales</taxon>
        <taxon>Erythrobacteraceae</taxon>
        <taxon>Qipengyuania</taxon>
    </lineage>
</organism>
<protein>
    <submittedName>
        <fullName evidence="1">DUF3800 domain-containing protein</fullName>
    </submittedName>
</protein>
<dbReference type="InterPro" id="IPR024524">
    <property type="entry name" value="DUF3800"/>
</dbReference>
<comment type="caution">
    <text evidence="1">The sequence shown here is derived from an EMBL/GenBank/DDBJ whole genome shotgun (WGS) entry which is preliminary data.</text>
</comment>
<gene>
    <name evidence="1" type="ORF">K3181_00520</name>
</gene>
<proteinExistence type="predicted"/>
<dbReference type="EMBL" id="JAIGNU010000001">
    <property type="protein sequence ID" value="MBX7499922.1"/>
    <property type="molecule type" value="Genomic_DNA"/>
</dbReference>
<evidence type="ECO:0000313" key="2">
    <source>
        <dbReference type="Proteomes" id="UP000782554"/>
    </source>
</evidence>
<accession>A0ABS7JQK6</accession>